<protein>
    <recommendedName>
        <fullName evidence="2">Heterokaryon incompatibility domain-containing protein</fullName>
    </recommendedName>
</protein>
<organism evidence="3 4">
    <name type="scientific">Coleophoma crateriformis</name>
    <dbReference type="NCBI Taxonomy" id="565419"/>
    <lineage>
        <taxon>Eukaryota</taxon>
        <taxon>Fungi</taxon>
        <taxon>Dikarya</taxon>
        <taxon>Ascomycota</taxon>
        <taxon>Pezizomycotina</taxon>
        <taxon>Leotiomycetes</taxon>
        <taxon>Helotiales</taxon>
        <taxon>Dermateaceae</taxon>
        <taxon>Coleophoma</taxon>
    </lineage>
</organism>
<accession>A0A3D8SH94</accession>
<feature type="region of interest" description="Disordered" evidence="1">
    <location>
        <begin position="468"/>
        <end position="516"/>
    </location>
</feature>
<dbReference type="InterPro" id="IPR010730">
    <property type="entry name" value="HET"/>
</dbReference>
<dbReference type="OrthoDB" id="3451222at2759"/>
<dbReference type="Proteomes" id="UP000256328">
    <property type="component" value="Unassembled WGS sequence"/>
</dbReference>
<name>A0A3D8SH94_9HELO</name>
<gene>
    <name evidence="3" type="ORF">BP5796_04015</name>
</gene>
<sequence>MEGGSNQPTRTISSVALSCIEIFHRCLSRDRNAFAKLEGEERRFWAWSNSLKVFEEQHINLDAQLNKHAQIREMVLLLLGVLKDNLSLAFNCDVSPEALDRDVLQIPFFGIDGSLRRLERIATAIAHATHASLTRRVLLYAKKQDDYEEVSRIFSLSIIFRYRGLRLEDMPMLDVPVEHIPSPDKIMAPQPLGLFLSLVKTSVIRHYRICYQRNIVQEDSKKPTPQVVSAKSIKPAAVDLNRAEQRLERADDLLHTRYPELNTEITQSEAMSNPLTLETAEFKKKLGEDASGSGRRAERQLVSEAGVALVPSAPRMSDGQKSGTCPICRESLPANIFESRLSWISHVYKDVQPYVCISEDCMSNLQYFDNCSSWINHMHKAHTTHWVRYLHNTYHWNCPVCHDISPIEFISKQEMEQNLIGHLGQSHSAIIKKSNRRHLASVSGVPRHRPLDTCPICGTHYQLMPLSETPDIPQNDEADYDTKDAAGSKVHDSGKATSSAKKACFEDSTISDSEERKQSTIADAALGLQLHNIRSSKPTRLTGVEKCISEHIRGIAFHFSRRLIDDEYEDDSGNDHTSFAASKVSVDSTLRALEHLSSIGSKADPPQFPLAHYYAGPAITDKEKEEVKLCITRNSKELLECYKWDDNRRVEDLKVPSTELENMFPDTYRKSNNRIWTGMDPRYALAYVACLMIILEICKKALVAIEDRKSNIMHMHEQLEKFSYALKTFPGRDLDAKFDPRGYLTAIDEYASQSQAICATLASEIRLASDPQYFSNDTSLAIKDKVNQIERAVRLRIGLADINGRVRDIDVLEEHELPSSLPSSAQNLIKGIVFDLIQVNPDTFQTLGSRVEGYLDGSIEHQVHDYIKEQKLSDELFDNESWTYQLDNEFCRTFTDSRLSEQVIYQTAMACPECRSILTSNESVKLSDLENSAGVCHFCAFVIDQVRKVYTAKGADISISNADSLLQLASSEIPEPVPILRSDRFLPKVSNTSSVQLLKTWLDNCDQKHTCWKYQIKNHHSEYVLPTRLLNITPSSKLEDLRLDTIYRLSPMRMRVINKLRHIKGAVRGKPRYVALSHCWGETEPNRLPSHCTTQKNLEIRQKGFRLSELPRTFQDAVTVTRQLGIQYLWIDSLCIIQGPDGNWEEESKRMEQVFASAYCTIAATSAEDSNAGFLNQPVDDNQSIYVQHSPGQYIYVSANISDFHTDVDLANLNKRAWVMQERLLSPRTIHFSSNQVYGECGNEVYAGGYIFLRSGNESQNYYKLDPDFPNRLRRSGLYATSNFLQNLLENYTGRGISKPTDRSVAISGLMARIGDALQCPIHHGIVGRFIHRTLLWKRSPDSKKAKMQKIMYNESHKVPSWSWMAFEGAVEFLRDELGDLESIKGLTFNAEVLTTTVWELTESCIITEEERNSVRHQVLDEKRSSKGVINIDEEEKEAGLPPVQFVVVLAKRYNYNIQSDGLLYFVLFVRPLIKRDGYERFGMGMLRADCGLKKKVENGHIF</sequence>
<proteinExistence type="predicted"/>
<feature type="domain" description="Heterokaryon incompatibility" evidence="2">
    <location>
        <begin position="1073"/>
        <end position="1222"/>
    </location>
</feature>
<dbReference type="Pfam" id="PF06985">
    <property type="entry name" value="HET"/>
    <property type="match status" value="1"/>
</dbReference>
<dbReference type="EMBL" id="PDLN01000005">
    <property type="protein sequence ID" value="RDW85690.1"/>
    <property type="molecule type" value="Genomic_DNA"/>
</dbReference>
<comment type="caution">
    <text evidence="3">The sequence shown here is derived from an EMBL/GenBank/DDBJ whole genome shotgun (WGS) entry which is preliminary data.</text>
</comment>
<dbReference type="PANTHER" id="PTHR33112:SF10">
    <property type="entry name" value="TOL"/>
    <property type="match status" value="1"/>
</dbReference>
<evidence type="ECO:0000259" key="2">
    <source>
        <dbReference type="Pfam" id="PF06985"/>
    </source>
</evidence>
<dbReference type="PANTHER" id="PTHR33112">
    <property type="entry name" value="DOMAIN PROTEIN, PUTATIVE-RELATED"/>
    <property type="match status" value="1"/>
</dbReference>
<evidence type="ECO:0000313" key="3">
    <source>
        <dbReference type="EMBL" id="RDW85690.1"/>
    </source>
</evidence>
<evidence type="ECO:0000256" key="1">
    <source>
        <dbReference type="SAM" id="MobiDB-lite"/>
    </source>
</evidence>
<keyword evidence="4" id="KW-1185">Reference proteome</keyword>
<evidence type="ECO:0000313" key="4">
    <source>
        <dbReference type="Proteomes" id="UP000256328"/>
    </source>
</evidence>
<reference evidence="3 4" key="1">
    <citation type="journal article" date="2018" name="IMA Fungus">
        <title>IMA Genome-F 9: Draft genome sequence of Annulohypoxylon stygium, Aspergillus mulundensis, Berkeleyomyces basicola (syn. Thielaviopsis basicola), Ceratocystis smalleyi, two Cercospora beticola strains, Coleophoma cylindrospora, Fusarium fracticaudum, Phialophora cf. hyalina, and Morchella septimelata.</title>
        <authorList>
            <person name="Wingfield B.D."/>
            <person name="Bills G.F."/>
            <person name="Dong Y."/>
            <person name="Huang W."/>
            <person name="Nel W.J."/>
            <person name="Swalarsk-Parry B.S."/>
            <person name="Vaghefi N."/>
            <person name="Wilken P.M."/>
            <person name="An Z."/>
            <person name="de Beer Z.W."/>
            <person name="De Vos L."/>
            <person name="Chen L."/>
            <person name="Duong T.A."/>
            <person name="Gao Y."/>
            <person name="Hammerbacher A."/>
            <person name="Kikkert J.R."/>
            <person name="Li Y."/>
            <person name="Li H."/>
            <person name="Li K."/>
            <person name="Li Q."/>
            <person name="Liu X."/>
            <person name="Ma X."/>
            <person name="Naidoo K."/>
            <person name="Pethybridge S.J."/>
            <person name="Sun J."/>
            <person name="Steenkamp E.T."/>
            <person name="van der Nest M.A."/>
            <person name="van Wyk S."/>
            <person name="Wingfield M.J."/>
            <person name="Xiong C."/>
            <person name="Yue Q."/>
            <person name="Zhang X."/>
        </authorList>
    </citation>
    <scope>NUCLEOTIDE SEQUENCE [LARGE SCALE GENOMIC DNA]</scope>
    <source>
        <strain evidence="3 4">BP5796</strain>
    </source>
</reference>
<feature type="compositionally biased region" description="Basic and acidic residues" evidence="1">
    <location>
        <begin position="480"/>
        <end position="494"/>
    </location>
</feature>